<protein>
    <recommendedName>
        <fullName evidence="2">UspA domain-containing protein</fullName>
    </recommendedName>
</protein>
<dbReference type="RefSeq" id="WP_109414470.1">
    <property type="nucleotide sequence ID" value="NZ_QEAS01000002.1"/>
</dbReference>
<dbReference type="EMBL" id="QEAS01000002">
    <property type="protein sequence ID" value="PWG82192.1"/>
    <property type="molecule type" value="Genomic_DNA"/>
</dbReference>
<dbReference type="PANTHER" id="PTHR46268">
    <property type="entry name" value="STRESS RESPONSE PROTEIN NHAX"/>
    <property type="match status" value="1"/>
</dbReference>
<evidence type="ECO:0000313" key="3">
    <source>
        <dbReference type="EMBL" id="PWG82192.1"/>
    </source>
</evidence>
<dbReference type="Pfam" id="PF00582">
    <property type="entry name" value="Usp"/>
    <property type="match status" value="1"/>
</dbReference>
<dbReference type="CDD" id="cd00293">
    <property type="entry name" value="USP-like"/>
    <property type="match status" value="1"/>
</dbReference>
<dbReference type="PRINTS" id="PR01438">
    <property type="entry name" value="UNVRSLSTRESS"/>
</dbReference>
<accession>A0A2U2PLQ0</accession>
<sequence length="281" mass="31669">MNAILVLTDFSDSSIHAARYAATLSRDLKPLKVILYHSFLPIHSLLEIPVPSPAFEESIKEKALNQLDELKNSILDINPALEIEVTARNEMSVDALISYIIHYPFDMVVMGATGKGALERALIGSFTVQMIRNCTVPLLIIPPQASFRSINTMVFACDLKNVHHTPVKSISMLASCFHAHLHILSVSAPGDEFNTRLLSEQKTLHEMWGNPQPAYHYLNDKDTATGIMKFIKDNQVDMAVVVRKHRRFFQSLFHKSTSCELAYHTWIPLLVLDEDRQSDSD</sequence>
<evidence type="ECO:0000256" key="1">
    <source>
        <dbReference type="ARBA" id="ARBA00008791"/>
    </source>
</evidence>
<gene>
    <name evidence="3" type="ORF">DDR33_04035</name>
</gene>
<dbReference type="AlphaFoldDB" id="A0A2U2PLQ0"/>
<dbReference type="InterPro" id="IPR006016">
    <property type="entry name" value="UspA"/>
</dbReference>
<dbReference type="InterPro" id="IPR014729">
    <property type="entry name" value="Rossmann-like_a/b/a_fold"/>
</dbReference>
<dbReference type="Gene3D" id="3.40.50.620">
    <property type="entry name" value="HUPs"/>
    <property type="match status" value="2"/>
</dbReference>
<proteinExistence type="inferred from homology"/>
<comment type="caution">
    <text evidence="3">The sequence shown here is derived from an EMBL/GenBank/DDBJ whole genome shotgun (WGS) entry which is preliminary data.</text>
</comment>
<evidence type="ECO:0000313" key="4">
    <source>
        <dbReference type="Proteomes" id="UP000245647"/>
    </source>
</evidence>
<reference evidence="3 4" key="1">
    <citation type="submission" date="2018-04" db="EMBL/GenBank/DDBJ databases">
        <title>Pedobacter chongqingensis sp. nov., isolated from a rottenly hemp rope.</title>
        <authorList>
            <person name="Cai Y."/>
        </authorList>
    </citation>
    <scope>NUCLEOTIDE SEQUENCE [LARGE SCALE GENOMIC DNA]</scope>
    <source>
        <strain evidence="3 4">FJ4-8</strain>
    </source>
</reference>
<dbReference type="SUPFAM" id="SSF52402">
    <property type="entry name" value="Adenine nucleotide alpha hydrolases-like"/>
    <property type="match status" value="2"/>
</dbReference>
<feature type="domain" description="UspA" evidence="2">
    <location>
        <begin position="3"/>
        <end position="142"/>
    </location>
</feature>
<dbReference type="OrthoDB" id="9788959at2"/>
<dbReference type="InterPro" id="IPR006015">
    <property type="entry name" value="Universal_stress_UspA"/>
</dbReference>
<name>A0A2U2PLQ0_9SPHI</name>
<dbReference type="PANTHER" id="PTHR46268:SF6">
    <property type="entry name" value="UNIVERSAL STRESS PROTEIN UP12"/>
    <property type="match status" value="1"/>
</dbReference>
<comment type="similarity">
    <text evidence="1">Belongs to the universal stress protein A family.</text>
</comment>
<organism evidence="3 4">
    <name type="scientific">Pararcticibacter amylolyticus</name>
    <dbReference type="NCBI Taxonomy" id="2173175"/>
    <lineage>
        <taxon>Bacteria</taxon>
        <taxon>Pseudomonadati</taxon>
        <taxon>Bacteroidota</taxon>
        <taxon>Sphingobacteriia</taxon>
        <taxon>Sphingobacteriales</taxon>
        <taxon>Sphingobacteriaceae</taxon>
        <taxon>Pararcticibacter</taxon>
    </lineage>
</organism>
<dbReference type="Proteomes" id="UP000245647">
    <property type="component" value="Unassembled WGS sequence"/>
</dbReference>
<keyword evidence="4" id="KW-1185">Reference proteome</keyword>
<evidence type="ECO:0000259" key="2">
    <source>
        <dbReference type="Pfam" id="PF00582"/>
    </source>
</evidence>